<dbReference type="InParanoid" id="A0A1X7SIU8"/>
<reference evidence="1" key="1">
    <citation type="submission" date="2017-05" db="UniProtKB">
        <authorList>
            <consortium name="EnsemblMetazoa"/>
        </authorList>
    </citation>
    <scope>IDENTIFICATION</scope>
</reference>
<name>A0A1X7SIU8_AMPQE</name>
<dbReference type="EnsemblMetazoa" id="Aqu2.1.02042_001">
    <property type="protein sequence ID" value="Aqu2.1.02042_001"/>
    <property type="gene ID" value="Aqu2.1.02042"/>
</dbReference>
<proteinExistence type="predicted"/>
<organism evidence="1">
    <name type="scientific">Amphimedon queenslandica</name>
    <name type="common">Sponge</name>
    <dbReference type="NCBI Taxonomy" id="400682"/>
    <lineage>
        <taxon>Eukaryota</taxon>
        <taxon>Metazoa</taxon>
        <taxon>Porifera</taxon>
        <taxon>Demospongiae</taxon>
        <taxon>Heteroscleromorpha</taxon>
        <taxon>Haplosclerida</taxon>
        <taxon>Niphatidae</taxon>
        <taxon>Amphimedon</taxon>
    </lineage>
</organism>
<protein>
    <submittedName>
        <fullName evidence="1">Uncharacterized protein</fullName>
    </submittedName>
</protein>
<accession>A0A1X7SIU8</accession>
<sequence length="49" mass="5670">MLCRKIKLILTSIFQVMAILRKCQILKNALYYWMVLLISVPPSLSPTDC</sequence>
<dbReference type="AlphaFoldDB" id="A0A1X7SIU8"/>
<evidence type="ECO:0000313" key="1">
    <source>
        <dbReference type="EnsemblMetazoa" id="Aqu2.1.02042_001"/>
    </source>
</evidence>